<comment type="caution">
    <text evidence="1">The sequence shown here is derived from an EMBL/GenBank/DDBJ whole genome shotgun (WGS) entry which is preliminary data.</text>
</comment>
<gene>
    <name evidence="1" type="ORF">L2E82_43862</name>
</gene>
<dbReference type="Proteomes" id="UP001055811">
    <property type="component" value="Linkage Group LG08"/>
</dbReference>
<protein>
    <submittedName>
        <fullName evidence="1">Uncharacterized protein</fullName>
    </submittedName>
</protein>
<sequence length="342" mass="38095">MEEGEGWRKVMNKKHRVNRENLNALRRKRWVKEVDNRSHIKLDWRVRQGMSYRDVVSKPVSSSCVSEGCSVAKRIVIPGQVEIHSPNWLENCLVGEIKEIELLSNFFSVFQSSDIADCSLKYMGGLLVAIVFESKSIAEAFLSLQRDTWSRCELEEGEIFGEEDFFEDHDLPEEDDRFSKQGADEVAREVGENLILNGVEYEEQININRTLAGGATYKEKDTHAGGDTHKEKDTHAGGDMHKEKDEGIEVSEGSSPEINQPIMDSPIGDGPAEGSVLRDFGLNDGGPFCEVCIHGMAFDNVDRSIEKGVPDLNVEASANSISSGSRNKSNLEISKGKMALTR</sequence>
<accession>A0ACB8ZPB7</accession>
<evidence type="ECO:0000313" key="1">
    <source>
        <dbReference type="EMBL" id="KAI3699500.1"/>
    </source>
</evidence>
<reference evidence="1 2" key="2">
    <citation type="journal article" date="2022" name="Mol. Ecol. Resour.">
        <title>The genomes of chicory, endive, great burdock and yacon provide insights into Asteraceae paleo-polyploidization history and plant inulin production.</title>
        <authorList>
            <person name="Fan W."/>
            <person name="Wang S."/>
            <person name="Wang H."/>
            <person name="Wang A."/>
            <person name="Jiang F."/>
            <person name="Liu H."/>
            <person name="Zhao H."/>
            <person name="Xu D."/>
            <person name="Zhang Y."/>
        </authorList>
    </citation>
    <scope>NUCLEOTIDE SEQUENCE [LARGE SCALE GENOMIC DNA]</scope>
    <source>
        <strain evidence="2">cv. Punajuju</strain>
        <tissue evidence="1">Leaves</tissue>
    </source>
</reference>
<name>A0ACB8ZPB7_CICIN</name>
<organism evidence="1 2">
    <name type="scientific">Cichorium intybus</name>
    <name type="common">Chicory</name>
    <dbReference type="NCBI Taxonomy" id="13427"/>
    <lineage>
        <taxon>Eukaryota</taxon>
        <taxon>Viridiplantae</taxon>
        <taxon>Streptophyta</taxon>
        <taxon>Embryophyta</taxon>
        <taxon>Tracheophyta</taxon>
        <taxon>Spermatophyta</taxon>
        <taxon>Magnoliopsida</taxon>
        <taxon>eudicotyledons</taxon>
        <taxon>Gunneridae</taxon>
        <taxon>Pentapetalae</taxon>
        <taxon>asterids</taxon>
        <taxon>campanulids</taxon>
        <taxon>Asterales</taxon>
        <taxon>Asteraceae</taxon>
        <taxon>Cichorioideae</taxon>
        <taxon>Cichorieae</taxon>
        <taxon>Cichoriinae</taxon>
        <taxon>Cichorium</taxon>
    </lineage>
</organism>
<proteinExistence type="predicted"/>
<evidence type="ECO:0000313" key="2">
    <source>
        <dbReference type="Proteomes" id="UP001055811"/>
    </source>
</evidence>
<dbReference type="EMBL" id="CM042016">
    <property type="protein sequence ID" value="KAI3699500.1"/>
    <property type="molecule type" value="Genomic_DNA"/>
</dbReference>
<reference evidence="2" key="1">
    <citation type="journal article" date="2022" name="Mol. Ecol. Resour.">
        <title>The genomes of chicory, endive, great burdock and yacon provide insights into Asteraceae palaeo-polyploidization history and plant inulin production.</title>
        <authorList>
            <person name="Fan W."/>
            <person name="Wang S."/>
            <person name="Wang H."/>
            <person name="Wang A."/>
            <person name="Jiang F."/>
            <person name="Liu H."/>
            <person name="Zhao H."/>
            <person name="Xu D."/>
            <person name="Zhang Y."/>
        </authorList>
    </citation>
    <scope>NUCLEOTIDE SEQUENCE [LARGE SCALE GENOMIC DNA]</scope>
    <source>
        <strain evidence="2">cv. Punajuju</strain>
    </source>
</reference>
<keyword evidence="2" id="KW-1185">Reference proteome</keyword>